<feature type="non-terminal residue" evidence="2">
    <location>
        <position position="74"/>
    </location>
</feature>
<sequence length="74" mass="7797">MSRNETTKNLTVILVIVAILVSGASYLSIGGINNKTDILVGKTDELGTTVEGLVSTESELVSGVDELVDILTEF</sequence>
<reference evidence="2" key="1">
    <citation type="journal article" date="2014" name="Front. Microbiol.">
        <title>High frequency of phylogenetically diverse reductive dehalogenase-homologous genes in deep subseafloor sedimentary metagenomes.</title>
        <authorList>
            <person name="Kawai M."/>
            <person name="Futagami T."/>
            <person name="Toyoda A."/>
            <person name="Takaki Y."/>
            <person name="Nishi S."/>
            <person name="Hori S."/>
            <person name="Arai W."/>
            <person name="Tsubouchi T."/>
            <person name="Morono Y."/>
            <person name="Uchiyama I."/>
            <person name="Ito T."/>
            <person name="Fujiyama A."/>
            <person name="Inagaki F."/>
            <person name="Takami H."/>
        </authorList>
    </citation>
    <scope>NUCLEOTIDE SEQUENCE</scope>
    <source>
        <strain evidence="2">Expedition CK06-06</strain>
    </source>
</reference>
<organism evidence="2">
    <name type="scientific">marine sediment metagenome</name>
    <dbReference type="NCBI Taxonomy" id="412755"/>
    <lineage>
        <taxon>unclassified sequences</taxon>
        <taxon>metagenomes</taxon>
        <taxon>ecological metagenomes</taxon>
    </lineage>
</organism>
<gene>
    <name evidence="2" type="ORF">S01H1_32167</name>
</gene>
<proteinExistence type="predicted"/>
<name>X0TRY6_9ZZZZ</name>
<feature type="transmembrane region" description="Helical" evidence="1">
    <location>
        <begin position="12"/>
        <end position="32"/>
    </location>
</feature>
<keyword evidence="1" id="KW-0472">Membrane</keyword>
<keyword evidence="1" id="KW-0812">Transmembrane</keyword>
<evidence type="ECO:0000313" key="2">
    <source>
        <dbReference type="EMBL" id="GAF95954.1"/>
    </source>
</evidence>
<dbReference type="EMBL" id="BARS01019896">
    <property type="protein sequence ID" value="GAF95954.1"/>
    <property type="molecule type" value="Genomic_DNA"/>
</dbReference>
<accession>X0TRY6</accession>
<protein>
    <submittedName>
        <fullName evidence="2">Uncharacterized protein</fullName>
    </submittedName>
</protein>
<keyword evidence="1" id="KW-1133">Transmembrane helix</keyword>
<dbReference type="AlphaFoldDB" id="X0TRY6"/>
<comment type="caution">
    <text evidence="2">The sequence shown here is derived from an EMBL/GenBank/DDBJ whole genome shotgun (WGS) entry which is preliminary data.</text>
</comment>
<evidence type="ECO:0000256" key="1">
    <source>
        <dbReference type="SAM" id="Phobius"/>
    </source>
</evidence>